<dbReference type="GO" id="GO:0015031">
    <property type="term" value="P:protein transport"/>
    <property type="evidence" value="ECO:0007669"/>
    <property type="project" value="UniProtKB-UniRule"/>
</dbReference>
<evidence type="ECO:0000256" key="3">
    <source>
        <dbReference type="SAM" id="MobiDB-lite"/>
    </source>
</evidence>
<evidence type="ECO:0000256" key="1">
    <source>
        <dbReference type="ARBA" id="ARBA00006080"/>
    </source>
</evidence>
<dbReference type="Pfam" id="PF08700">
    <property type="entry name" value="VPS51_Exo84_N"/>
    <property type="match status" value="1"/>
</dbReference>
<evidence type="ECO:0000313" key="5">
    <source>
        <dbReference type="Proteomes" id="UP001280581"/>
    </source>
</evidence>
<keyword evidence="2" id="KW-0445">Lipid transport</keyword>
<feature type="compositionally biased region" description="Basic and acidic residues" evidence="3">
    <location>
        <begin position="51"/>
        <end position="62"/>
    </location>
</feature>
<proteinExistence type="inferred from homology"/>
<reference evidence="4 5" key="1">
    <citation type="submission" date="2021-02" db="EMBL/GenBank/DDBJ databases">
        <title>Genome assembly of Pseudopithomyces chartarum.</title>
        <authorList>
            <person name="Jauregui R."/>
            <person name="Singh J."/>
            <person name="Voisey C."/>
        </authorList>
    </citation>
    <scope>NUCLEOTIDE SEQUENCE [LARGE SCALE GENOMIC DNA]</scope>
    <source>
        <strain evidence="4 5">AGR01</strain>
    </source>
</reference>
<feature type="region of interest" description="Disordered" evidence="3">
    <location>
        <begin position="1"/>
        <end position="38"/>
    </location>
</feature>
<dbReference type="PANTHER" id="PTHR15954:SF4">
    <property type="entry name" value="VACUOLAR PROTEIN SORTING-ASSOCIATED PROTEIN 51 HOMOLOG"/>
    <property type="match status" value="1"/>
</dbReference>
<dbReference type="GO" id="GO:0007030">
    <property type="term" value="P:Golgi organization"/>
    <property type="evidence" value="ECO:0007669"/>
    <property type="project" value="UniProtKB-UniRule"/>
</dbReference>
<keyword evidence="2" id="KW-0813">Transport</keyword>
<accession>A0AAN6RGP7</accession>
<keyword evidence="2" id="KW-0653">Protein transport</keyword>
<dbReference type="InterPro" id="IPR014812">
    <property type="entry name" value="Vps51"/>
</dbReference>
<gene>
    <name evidence="4" type="ORF">GRF29_103g1531365</name>
</gene>
<protein>
    <recommendedName>
        <fullName evidence="2">Vacuolar protein sorting-associated protein 51 homolog</fullName>
    </recommendedName>
</protein>
<keyword evidence="2" id="KW-0333">Golgi apparatus</keyword>
<organism evidence="4 5">
    <name type="scientific">Pseudopithomyces chartarum</name>
    <dbReference type="NCBI Taxonomy" id="1892770"/>
    <lineage>
        <taxon>Eukaryota</taxon>
        <taxon>Fungi</taxon>
        <taxon>Dikarya</taxon>
        <taxon>Ascomycota</taxon>
        <taxon>Pezizomycotina</taxon>
        <taxon>Dothideomycetes</taxon>
        <taxon>Pleosporomycetidae</taxon>
        <taxon>Pleosporales</taxon>
        <taxon>Massarineae</taxon>
        <taxon>Didymosphaeriaceae</taxon>
        <taxon>Pseudopithomyces</taxon>
    </lineage>
</organism>
<sequence length="284" mass="31881">MSTIASPRPSSSIRSPSSTRASFESSTRPPTTTRRNRAALRDYYGLKAAKENEAKISEESSRTELGPEEDETLTELDATNFDADAYVNNLLAKEGLQGVLRVEADLISRTRFRSHIFYSPKPADPAAEIRNLDSDRKSLVYDNYSKLLSATSTIRRMRGNMDPLAPTTHTLGPAIAHIAETAASLSSSMQALPAKPQGLGIDIQVEDEVRNKEEATKKQRQRDTVRWVLDTPRRLQEMIDQEQDEEAEKEWEEIGKILDQWEGTPGVAELREKCEDVMRAEESE</sequence>
<name>A0AAN6RGP7_9PLEO</name>
<feature type="region of interest" description="Disordered" evidence="3">
    <location>
        <begin position="51"/>
        <end position="70"/>
    </location>
</feature>
<comment type="similarity">
    <text evidence="1 2">Belongs to the VPS51 family.</text>
</comment>
<feature type="compositionally biased region" description="Low complexity" evidence="3">
    <location>
        <begin position="1"/>
        <end position="33"/>
    </location>
</feature>
<dbReference type="PANTHER" id="PTHR15954">
    <property type="entry name" value="VACUOLAR PROTEIN SORTING-ASSOCIATED PROTEIN 51 HOMOLOG"/>
    <property type="match status" value="1"/>
</dbReference>
<comment type="caution">
    <text evidence="4">The sequence shown here is derived from an EMBL/GenBank/DDBJ whole genome shotgun (WGS) entry which is preliminary data.</text>
</comment>
<dbReference type="GO" id="GO:0032456">
    <property type="term" value="P:endocytic recycling"/>
    <property type="evidence" value="ECO:0007669"/>
    <property type="project" value="TreeGrafter"/>
</dbReference>
<dbReference type="GO" id="GO:0042147">
    <property type="term" value="P:retrograde transport, endosome to Golgi"/>
    <property type="evidence" value="ECO:0007669"/>
    <property type="project" value="UniProtKB-UniRule"/>
</dbReference>
<dbReference type="AlphaFoldDB" id="A0AAN6RGP7"/>
<dbReference type="GO" id="GO:0000938">
    <property type="term" value="C:GARP complex"/>
    <property type="evidence" value="ECO:0007669"/>
    <property type="project" value="UniProtKB-UniRule"/>
</dbReference>
<dbReference type="GO" id="GO:0048193">
    <property type="term" value="P:Golgi vesicle transport"/>
    <property type="evidence" value="ECO:0007669"/>
    <property type="project" value="TreeGrafter"/>
</dbReference>
<dbReference type="GO" id="GO:0016020">
    <property type="term" value="C:membrane"/>
    <property type="evidence" value="ECO:0007669"/>
    <property type="project" value="TreeGrafter"/>
</dbReference>
<dbReference type="GO" id="GO:0006869">
    <property type="term" value="P:lipid transport"/>
    <property type="evidence" value="ECO:0007669"/>
    <property type="project" value="UniProtKB-UniRule"/>
</dbReference>
<evidence type="ECO:0000313" key="4">
    <source>
        <dbReference type="EMBL" id="KAK3207604.1"/>
    </source>
</evidence>
<dbReference type="GO" id="GO:0005829">
    <property type="term" value="C:cytosol"/>
    <property type="evidence" value="ECO:0007669"/>
    <property type="project" value="GOC"/>
</dbReference>
<dbReference type="GO" id="GO:1990745">
    <property type="term" value="C:EARP complex"/>
    <property type="evidence" value="ECO:0007669"/>
    <property type="project" value="TreeGrafter"/>
</dbReference>
<comment type="subcellular location">
    <subcellularLocation>
        <location evidence="2">Golgi apparatus</location>
        <location evidence="2">trans-Golgi network</location>
    </subcellularLocation>
</comment>
<comment type="subunit">
    <text evidence="2">Component of the Golgi-associated retrograde protein (GARP) complex.</text>
</comment>
<comment type="function">
    <text evidence="2">Acts as component of the GARP complex that is involved in retrograde transport from early and late endosomes to the trans-Golgi network (TGN).</text>
</comment>
<evidence type="ECO:0000256" key="2">
    <source>
        <dbReference type="RuleBase" id="RU368010"/>
    </source>
</evidence>
<dbReference type="Proteomes" id="UP001280581">
    <property type="component" value="Unassembled WGS sequence"/>
</dbReference>
<dbReference type="EMBL" id="WVTA01000009">
    <property type="protein sequence ID" value="KAK3207604.1"/>
    <property type="molecule type" value="Genomic_DNA"/>
</dbReference>
<keyword evidence="5" id="KW-1185">Reference proteome</keyword>